<dbReference type="PANTHER" id="PTHR43166">
    <property type="entry name" value="AMINO ACID IMPORT ATP-BINDING PROTEIN"/>
    <property type="match status" value="1"/>
</dbReference>
<dbReference type="Gene3D" id="3.40.50.300">
    <property type="entry name" value="P-loop containing nucleotide triphosphate hydrolases"/>
    <property type="match status" value="1"/>
</dbReference>
<comment type="subcellular location">
    <subcellularLocation>
        <location evidence="1">Cell membrane</location>
        <topology evidence="1">Peripheral membrane protein</topology>
    </subcellularLocation>
</comment>
<evidence type="ECO:0000313" key="11">
    <source>
        <dbReference type="Proteomes" id="UP000011676"/>
    </source>
</evidence>
<reference evidence="10 11" key="1">
    <citation type="journal article" date="2013" name="Mol. Biol. Evol.">
        <title>Evolutionary and population genomics of the cavity causing bacteria Streptococcus mutans.</title>
        <authorList>
            <person name="Cornejo O.E."/>
            <person name="Lefebure T."/>
            <person name="Pavinski Bitar P.D."/>
            <person name="Lang P."/>
            <person name="Richards V.P."/>
            <person name="Eilertson K."/>
            <person name="Do T."/>
            <person name="Beighton D."/>
            <person name="Zeng L."/>
            <person name="Ahn S.J."/>
            <person name="Burne R.A."/>
            <person name="Siepel A."/>
            <person name="Bustamante C.D."/>
            <person name="Stanhope M.J."/>
        </authorList>
    </citation>
    <scope>NUCLEOTIDE SEQUENCE [LARGE SCALE GENOMIC DNA]</scope>
    <source>
        <strain evidence="10 11">SM6</strain>
    </source>
</reference>
<evidence type="ECO:0000256" key="2">
    <source>
        <dbReference type="ARBA" id="ARBA00005417"/>
    </source>
</evidence>
<dbReference type="PIRSF" id="PIRSF039085">
    <property type="entry name" value="ABC_ATPase_HisP"/>
    <property type="match status" value="1"/>
</dbReference>
<proteinExistence type="inferred from homology"/>
<evidence type="ECO:0000256" key="7">
    <source>
        <dbReference type="ARBA" id="ARBA00022970"/>
    </source>
</evidence>
<dbReference type="EMBL" id="AHSR01000003">
    <property type="protein sequence ID" value="EMC25654.1"/>
    <property type="molecule type" value="Genomic_DNA"/>
</dbReference>
<dbReference type="PROSITE" id="PS00211">
    <property type="entry name" value="ABC_TRANSPORTER_1"/>
    <property type="match status" value="1"/>
</dbReference>
<organism evidence="10 11">
    <name type="scientific">Streptococcus mutans SM6</name>
    <dbReference type="NCBI Taxonomy" id="857119"/>
    <lineage>
        <taxon>Bacteria</taxon>
        <taxon>Bacillati</taxon>
        <taxon>Bacillota</taxon>
        <taxon>Bacilli</taxon>
        <taxon>Lactobacillales</taxon>
        <taxon>Streptococcaceae</taxon>
        <taxon>Streptococcus</taxon>
    </lineage>
</organism>
<dbReference type="InterPro" id="IPR003593">
    <property type="entry name" value="AAA+_ATPase"/>
</dbReference>
<evidence type="ECO:0000259" key="9">
    <source>
        <dbReference type="PROSITE" id="PS50893"/>
    </source>
</evidence>
<protein>
    <submittedName>
        <fullName evidence="10">Polar amino acid transport system ATP-binding protein</fullName>
    </submittedName>
</protein>
<dbReference type="PANTHER" id="PTHR43166:SF9">
    <property type="entry name" value="GLUTAMATE_ASPARTATE IMPORT ATP-BINDING PROTEIN GLTL"/>
    <property type="match status" value="1"/>
</dbReference>
<evidence type="ECO:0000256" key="4">
    <source>
        <dbReference type="ARBA" id="ARBA00022475"/>
    </source>
</evidence>
<dbReference type="GO" id="GO:0005886">
    <property type="term" value="C:plasma membrane"/>
    <property type="evidence" value="ECO:0007669"/>
    <property type="project" value="UniProtKB-SubCell"/>
</dbReference>
<sequence>MSETLISIKNLHKHFGKNEVLKGIDLDIKQGEVLVIIGPSGSGKSTFLRTMNLLEVPTKGSITFEGVDITDKSNDIFKMREKMGMVFQQFNLFPNMTVLENITLSPIKTKGLSKAEAEEKAYQLLDKVGLRDKAAAYPQSLSGGQQQRIAIARGLAMDPDVLLFDEPTSALDPEMVGEVLSVMQDLAKSGMTMAIVTHEMGFAHEVADRVIFMDDGIIVEEGAPEEVFKNAKEERTRDFLGKVL</sequence>
<keyword evidence="3" id="KW-0813">Transport</keyword>
<comment type="similarity">
    <text evidence="2">Belongs to the ABC transporter superfamily.</text>
</comment>
<dbReference type="RefSeq" id="WP_002263565.1">
    <property type="nucleotide sequence ID" value="NZ_AHSR01000003.1"/>
</dbReference>
<gene>
    <name evidence="10" type="ORF">SMU82_00585</name>
</gene>
<dbReference type="PROSITE" id="PS50893">
    <property type="entry name" value="ABC_TRANSPORTER_2"/>
    <property type="match status" value="1"/>
</dbReference>
<evidence type="ECO:0000256" key="5">
    <source>
        <dbReference type="ARBA" id="ARBA00022741"/>
    </source>
</evidence>
<dbReference type="GO" id="GO:0015424">
    <property type="term" value="F:ABC-type amino acid transporter activity"/>
    <property type="evidence" value="ECO:0007669"/>
    <property type="project" value="InterPro"/>
</dbReference>
<dbReference type="InterPro" id="IPR050086">
    <property type="entry name" value="MetN_ABC_transporter-like"/>
</dbReference>
<dbReference type="GO" id="GO:0016887">
    <property type="term" value="F:ATP hydrolysis activity"/>
    <property type="evidence" value="ECO:0007669"/>
    <property type="project" value="InterPro"/>
</dbReference>
<evidence type="ECO:0000313" key="10">
    <source>
        <dbReference type="EMBL" id="EMC25654.1"/>
    </source>
</evidence>
<feature type="domain" description="ABC transporter" evidence="9">
    <location>
        <begin position="6"/>
        <end position="240"/>
    </location>
</feature>
<comment type="caution">
    <text evidence="10">The sequence shown here is derived from an EMBL/GenBank/DDBJ whole genome shotgun (WGS) entry which is preliminary data.</text>
</comment>
<name>A0A829BNR2_STRMG</name>
<dbReference type="Pfam" id="PF00005">
    <property type="entry name" value="ABC_tran"/>
    <property type="match status" value="1"/>
</dbReference>
<keyword evidence="8" id="KW-0472">Membrane</keyword>
<dbReference type="CDD" id="cd03262">
    <property type="entry name" value="ABC_HisP_GlnQ"/>
    <property type="match status" value="1"/>
</dbReference>
<keyword evidence="5" id="KW-0547">Nucleotide-binding</keyword>
<keyword evidence="7" id="KW-0029">Amino-acid transport</keyword>
<dbReference type="Proteomes" id="UP000011676">
    <property type="component" value="Unassembled WGS sequence"/>
</dbReference>
<dbReference type="SMART" id="SM00382">
    <property type="entry name" value="AAA"/>
    <property type="match status" value="1"/>
</dbReference>
<keyword evidence="4" id="KW-1003">Cell membrane</keyword>
<dbReference type="InterPro" id="IPR017871">
    <property type="entry name" value="ABC_transporter-like_CS"/>
</dbReference>
<keyword evidence="6 10" id="KW-0067">ATP-binding</keyword>
<dbReference type="GO" id="GO:0005524">
    <property type="term" value="F:ATP binding"/>
    <property type="evidence" value="ECO:0007669"/>
    <property type="project" value="UniProtKB-KW"/>
</dbReference>
<dbReference type="InterPro" id="IPR003439">
    <property type="entry name" value="ABC_transporter-like_ATP-bd"/>
</dbReference>
<evidence type="ECO:0000256" key="8">
    <source>
        <dbReference type="ARBA" id="ARBA00023136"/>
    </source>
</evidence>
<dbReference type="AlphaFoldDB" id="A0A829BNR2"/>
<dbReference type="InterPro" id="IPR027417">
    <property type="entry name" value="P-loop_NTPase"/>
</dbReference>
<evidence type="ECO:0000256" key="6">
    <source>
        <dbReference type="ARBA" id="ARBA00022840"/>
    </source>
</evidence>
<accession>A0A829BNR2</accession>
<dbReference type="FunFam" id="3.40.50.300:FF:000020">
    <property type="entry name" value="Amino acid ABC transporter ATP-binding component"/>
    <property type="match status" value="1"/>
</dbReference>
<evidence type="ECO:0000256" key="3">
    <source>
        <dbReference type="ARBA" id="ARBA00022448"/>
    </source>
</evidence>
<dbReference type="SUPFAM" id="SSF52540">
    <property type="entry name" value="P-loop containing nucleoside triphosphate hydrolases"/>
    <property type="match status" value="1"/>
</dbReference>
<evidence type="ECO:0000256" key="1">
    <source>
        <dbReference type="ARBA" id="ARBA00004202"/>
    </source>
</evidence>
<dbReference type="InterPro" id="IPR030679">
    <property type="entry name" value="ABC_ATPase_HisP-typ"/>
</dbReference>